<gene>
    <name evidence="2" type="ORF">MNAN1_000062</name>
</gene>
<evidence type="ECO:0000313" key="2">
    <source>
        <dbReference type="EMBL" id="WFD25099.1"/>
    </source>
</evidence>
<sequence>MRFFTLWVLCMLMLVAVSASSVELASETSQALAVRAQCSQGGQVFNEIANGIIVLLPMLQPILMAAGVGEIVPFVVLALKVIEMLHLFFATAQSFHHVHDMAVRRSQGQCAKYPALKNLHDTLKSRMPTLHEKLKKHKLPNTSDVQVNETMEAIQHLFHKVREIWKMIGSIAKLLAGKHIENVAHQFEPEVCVLISQQDPYYEFYEDHGRMKRRKRPMPPGLTKKEEKILRKIKKRAHHLDKGFRLCGVRFGWTFIIGLIPFAGDIADGLLSHYMIVKKAQQIDGFGEAWGE</sequence>
<protein>
    <submittedName>
        <fullName evidence="2">Uncharacterized protein</fullName>
    </submittedName>
</protein>
<keyword evidence="3" id="KW-1185">Reference proteome</keyword>
<dbReference type="AlphaFoldDB" id="A0AAF0EGK7"/>
<organism evidence="2 3">
    <name type="scientific">Malassezia nana</name>
    <dbReference type="NCBI Taxonomy" id="180528"/>
    <lineage>
        <taxon>Eukaryota</taxon>
        <taxon>Fungi</taxon>
        <taxon>Dikarya</taxon>
        <taxon>Basidiomycota</taxon>
        <taxon>Ustilaginomycotina</taxon>
        <taxon>Malasseziomycetes</taxon>
        <taxon>Malasseziales</taxon>
        <taxon>Malasseziaceae</taxon>
        <taxon>Malassezia</taxon>
    </lineage>
</organism>
<dbReference type="EMBL" id="CP119892">
    <property type="protein sequence ID" value="WFD25099.1"/>
    <property type="molecule type" value="Genomic_DNA"/>
</dbReference>
<accession>A0AAF0EGK7</accession>
<dbReference type="Pfam" id="PF13430">
    <property type="entry name" value="DUF4112"/>
    <property type="match status" value="1"/>
</dbReference>
<evidence type="ECO:0000256" key="1">
    <source>
        <dbReference type="SAM" id="SignalP"/>
    </source>
</evidence>
<feature type="signal peptide" evidence="1">
    <location>
        <begin position="1"/>
        <end position="19"/>
    </location>
</feature>
<reference evidence="2" key="1">
    <citation type="submission" date="2023-03" db="EMBL/GenBank/DDBJ databases">
        <title>Mating type loci evolution in Malassezia.</title>
        <authorList>
            <person name="Coelho M.A."/>
        </authorList>
    </citation>
    <scope>NUCLEOTIDE SEQUENCE</scope>
    <source>
        <strain evidence="2">CBS 9557</strain>
    </source>
</reference>
<dbReference type="Proteomes" id="UP001213623">
    <property type="component" value="Chromosome 1"/>
</dbReference>
<keyword evidence="1" id="KW-0732">Signal</keyword>
<evidence type="ECO:0000313" key="3">
    <source>
        <dbReference type="Proteomes" id="UP001213623"/>
    </source>
</evidence>
<feature type="chain" id="PRO_5041917959" evidence="1">
    <location>
        <begin position="20"/>
        <end position="292"/>
    </location>
</feature>
<proteinExistence type="predicted"/>
<dbReference type="InterPro" id="IPR025187">
    <property type="entry name" value="DUF4112"/>
</dbReference>
<dbReference type="PANTHER" id="PTHR35519">
    <property type="entry name" value="MEMBRANE PROTEINS"/>
    <property type="match status" value="1"/>
</dbReference>
<dbReference type="PANTHER" id="PTHR35519:SF2">
    <property type="entry name" value="PH DOMAIN PROTEIN"/>
    <property type="match status" value="1"/>
</dbReference>
<name>A0AAF0EGK7_9BASI</name>